<proteinExistence type="inferred from homology"/>
<dbReference type="GO" id="GO:0046040">
    <property type="term" value="P:IMP metabolic process"/>
    <property type="evidence" value="ECO:0007669"/>
    <property type="project" value="TreeGrafter"/>
</dbReference>
<dbReference type="InterPro" id="IPR042110">
    <property type="entry name" value="Adenylosuccinate_synth_dom2"/>
</dbReference>
<keyword evidence="8" id="KW-0963">Cytoplasm</keyword>
<evidence type="ECO:0000313" key="11">
    <source>
        <dbReference type="EMBL" id="RUL86199.1"/>
    </source>
</evidence>
<feature type="binding site" evidence="8">
    <location>
        <position position="40"/>
    </location>
    <ligand>
        <name>Mg(2+)</name>
        <dbReference type="ChEBI" id="CHEBI:18420"/>
    </ligand>
</feature>
<dbReference type="GO" id="GO:0000287">
    <property type="term" value="F:magnesium ion binding"/>
    <property type="evidence" value="ECO:0007669"/>
    <property type="project" value="UniProtKB-UniRule"/>
</dbReference>
<keyword evidence="7 8" id="KW-0342">GTP-binding</keyword>
<keyword evidence="2 8" id="KW-0436">Ligase</keyword>
<keyword evidence="5 8" id="KW-0658">Purine biosynthesis</keyword>
<dbReference type="GO" id="GO:0005737">
    <property type="term" value="C:cytoplasm"/>
    <property type="evidence" value="ECO:0007669"/>
    <property type="project" value="UniProtKB-SubCell"/>
</dbReference>
<dbReference type="FunFam" id="3.90.170.10:FF:000001">
    <property type="entry name" value="Adenylosuccinate synthetase"/>
    <property type="match status" value="1"/>
</dbReference>
<comment type="function">
    <text evidence="8">Plays an important role in the de novo pathway of purine nucleotide biosynthesis. Catalyzes the first committed step in the biosynthesis of AMP from IMP.</text>
</comment>
<evidence type="ECO:0000256" key="3">
    <source>
        <dbReference type="ARBA" id="ARBA00022723"/>
    </source>
</evidence>
<dbReference type="InterPro" id="IPR001114">
    <property type="entry name" value="Adenylosuccinate_synthetase"/>
</dbReference>
<dbReference type="SMART" id="SM00788">
    <property type="entry name" value="Adenylsucc_synt"/>
    <property type="match status" value="1"/>
</dbReference>
<reference evidence="11 12" key="2">
    <citation type="submission" date="2019-01" db="EMBL/GenBank/DDBJ databases">
        <title>Tautonia sociabilis, a novel thermotolerant planctomycete of Isosphaeraceae family, isolated from a 4000 m deep subterranean habitat.</title>
        <authorList>
            <person name="Kovaleva O.L."/>
            <person name="Elcheninov A.G."/>
            <person name="Van Heerden E."/>
            <person name="Toshchakov S.V."/>
            <person name="Novikov A."/>
            <person name="Bonch-Osmolovskaya E.A."/>
            <person name="Kublanov I.V."/>
        </authorList>
    </citation>
    <scope>NUCLEOTIDE SEQUENCE [LARGE SCALE GENOMIC DNA]</scope>
    <source>
        <strain evidence="11 12">GM2012</strain>
    </source>
</reference>
<dbReference type="InterPro" id="IPR042109">
    <property type="entry name" value="Adenylosuccinate_synth_dom1"/>
</dbReference>
<feature type="binding site" evidence="8">
    <location>
        <position position="13"/>
    </location>
    <ligand>
        <name>Mg(2+)</name>
        <dbReference type="ChEBI" id="CHEBI:18420"/>
    </ligand>
</feature>
<feature type="binding site" evidence="8">
    <location>
        <position position="144"/>
    </location>
    <ligand>
        <name>IMP</name>
        <dbReference type="ChEBI" id="CHEBI:58053"/>
        <note>ligand shared between dimeric partners</note>
    </ligand>
</feature>
<feature type="binding site" description="in other chain" evidence="8">
    <location>
        <position position="306"/>
    </location>
    <ligand>
        <name>IMP</name>
        <dbReference type="ChEBI" id="CHEBI:58053"/>
        <note>ligand shared between dimeric partners</note>
    </ligand>
</feature>
<dbReference type="GO" id="GO:0004019">
    <property type="term" value="F:adenylosuccinate synthase activity"/>
    <property type="evidence" value="ECO:0007669"/>
    <property type="project" value="UniProtKB-UniRule"/>
</dbReference>
<feature type="binding site" evidence="8">
    <location>
        <begin position="12"/>
        <end position="18"/>
    </location>
    <ligand>
        <name>GTP</name>
        <dbReference type="ChEBI" id="CHEBI:37565"/>
    </ligand>
</feature>
<feature type="binding site" description="in other chain" evidence="8">
    <location>
        <position position="242"/>
    </location>
    <ligand>
        <name>IMP</name>
        <dbReference type="ChEBI" id="CHEBI:58053"/>
        <note>ligand shared between dimeric partners</note>
    </ligand>
</feature>
<dbReference type="Proteomes" id="UP000280296">
    <property type="component" value="Unassembled WGS sequence"/>
</dbReference>
<evidence type="ECO:0000256" key="9">
    <source>
        <dbReference type="PROSITE-ProRule" id="PRU10134"/>
    </source>
</evidence>
<dbReference type="InterPro" id="IPR042111">
    <property type="entry name" value="Adenylosuccinate_synth_dom3"/>
</dbReference>
<evidence type="ECO:0000256" key="7">
    <source>
        <dbReference type="ARBA" id="ARBA00023134"/>
    </source>
</evidence>
<dbReference type="SUPFAM" id="SSF52540">
    <property type="entry name" value="P-loop containing nucleoside triphosphate hydrolases"/>
    <property type="match status" value="1"/>
</dbReference>
<dbReference type="CDD" id="cd03108">
    <property type="entry name" value="AdSS"/>
    <property type="match status" value="1"/>
</dbReference>
<dbReference type="Gene3D" id="3.40.440.10">
    <property type="entry name" value="Adenylosuccinate Synthetase, subunit A, domain 1"/>
    <property type="match status" value="1"/>
</dbReference>
<dbReference type="PROSITE" id="PS01266">
    <property type="entry name" value="ADENYLOSUCCIN_SYN_1"/>
    <property type="match status" value="1"/>
</dbReference>
<dbReference type="PANTHER" id="PTHR11846:SF0">
    <property type="entry name" value="ADENYLOSUCCINATE SYNTHETASE"/>
    <property type="match status" value="1"/>
</dbReference>
<evidence type="ECO:0000256" key="1">
    <source>
        <dbReference type="ARBA" id="ARBA00011738"/>
    </source>
</evidence>
<dbReference type="FunFam" id="1.10.300.10:FF:000001">
    <property type="entry name" value="Adenylosuccinate synthetase"/>
    <property type="match status" value="1"/>
</dbReference>
<feature type="binding site" description="in other chain" evidence="8">
    <location>
        <position position="227"/>
    </location>
    <ligand>
        <name>IMP</name>
        <dbReference type="ChEBI" id="CHEBI:58053"/>
        <note>ligand shared between dimeric partners</note>
    </ligand>
</feature>
<dbReference type="NCBIfam" id="NF002223">
    <property type="entry name" value="PRK01117.1"/>
    <property type="match status" value="1"/>
</dbReference>
<gene>
    <name evidence="8" type="primary">purA</name>
    <name evidence="11" type="ORF">TsocGM_16700</name>
</gene>
<evidence type="ECO:0000256" key="6">
    <source>
        <dbReference type="ARBA" id="ARBA00022842"/>
    </source>
</evidence>
<dbReference type="HAMAP" id="MF_00011">
    <property type="entry name" value="Adenylosucc_synth"/>
    <property type="match status" value="1"/>
</dbReference>
<feature type="binding site" evidence="8">
    <location>
        <position position="308"/>
    </location>
    <ligand>
        <name>GTP</name>
        <dbReference type="ChEBI" id="CHEBI:37565"/>
    </ligand>
</feature>
<feature type="active site" evidence="9">
    <location>
        <position position="141"/>
    </location>
</feature>
<keyword evidence="6 8" id="KW-0460">Magnesium</keyword>
<dbReference type="Gene3D" id="1.10.300.10">
    <property type="entry name" value="Adenylosuccinate Synthetase, subunit A, domain 2"/>
    <property type="match status" value="1"/>
</dbReference>
<name>A0A432MGX5_9BACT</name>
<feature type="binding site" evidence="8">
    <location>
        <begin position="40"/>
        <end position="42"/>
    </location>
    <ligand>
        <name>GTP</name>
        <dbReference type="ChEBI" id="CHEBI:37565"/>
    </ligand>
</feature>
<feature type="active site" description="Proton acceptor" evidence="8">
    <location>
        <position position="13"/>
    </location>
</feature>
<comment type="cofactor">
    <cofactor evidence="8">
        <name>Mg(2+)</name>
        <dbReference type="ChEBI" id="CHEBI:18420"/>
    </cofactor>
    <text evidence="8">Binds 1 Mg(2+) ion per subunit.</text>
</comment>
<comment type="subcellular location">
    <subcellularLocation>
        <location evidence="8">Cytoplasm</location>
    </subcellularLocation>
</comment>
<dbReference type="RefSeq" id="WP_126726598.1">
    <property type="nucleotide sequence ID" value="NZ_RYZH01000033.1"/>
</dbReference>
<dbReference type="AlphaFoldDB" id="A0A432MGX5"/>
<comment type="caution">
    <text evidence="11">The sequence shown here is derived from an EMBL/GenBank/DDBJ whole genome shotgun (WGS) entry which is preliminary data.</text>
</comment>
<organism evidence="11 12">
    <name type="scientific">Tautonia sociabilis</name>
    <dbReference type="NCBI Taxonomy" id="2080755"/>
    <lineage>
        <taxon>Bacteria</taxon>
        <taxon>Pseudomonadati</taxon>
        <taxon>Planctomycetota</taxon>
        <taxon>Planctomycetia</taxon>
        <taxon>Isosphaerales</taxon>
        <taxon>Isosphaeraceae</taxon>
        <taxon>Tautonia</taxon>
    </lineage>
</organism>
<dbReference type="GO" id="GO:0044208">
    <property type="term" value="P:'de novo' AMP biosynthetic process"/>
    <property type="evidence" value="ECO:0007669"/>
    <property type="project" value="UniProtKB-UniRule"/>
</dbReference>
<comment type="pathway">
    <text evidence="8 10">Purine metabolism; AMP biosynthesis via de novo pathway; AMP from IMP: step 1/2.</text>
</comment>
<sequence>MPSTCVVGLQWGDEAKGKIVDALCDRHELVVRYQGGANAGHTVVTGGKTYKLSLLPSGVLRPDITSVLGNGLVIHPPTLLEEIGRLADQGVDVAGRLVISDRAHVIMPYHLVEERLTEESSEAAEQLGTTRRGIGPCYRDKVGRVHGIRIADLYRPDRFREQVRRAVEFKNRYLAAFLKEFEPLDAHRIADEYLALAARMEPFVGDATDLLHRAMAAGKRLLFEGAQGSLLDVDHGSYPYVTSSNSSAAGVWAGSGLPARAVDRWIGVVKAYTTRVGEGPFPTELHDETGERIRRVGKEFGTVTGRPRRCGWFDAVAARYTARVSGSTELAVMLLDVLSGIDRLKVAVAYEDPSGRRVDAFPAHLDRLAQCRPVFEELPGWSEDLSGARSWSDLPGNARDYVRFLGQQLGIPVGIVSVGPDREQTIWTDQGLPSS</sequence>
<dbReference type="EMBL" id="RYZH01000033">
    <property type="protein sequence ID" value="RUL86199.1"/>
    <property type="molecule type" value="Genomic_DNA"/>
</dbReference>
<dbReference type="OrthoDB" id="9807553at2"/>
<evidence type="ECO:0000256" key="8">
    <source>
        <dbReference type="HAMAP-Rule" id="MF_00011"/>
    </source>
</evidence>
<dbReference type="InterPro" id="IPR018220">
    <property type="entry name" value="Adenylosuccin_syn_GTP-bd"/>
</dbReference>
<dbReference type="EC" id="6.3.4.4" evidence="8 10"/>
<feature type="binding site" evidence="8">
    <location>
        <begin position="302"/>
        <end position="308"/>
    </location>
    <ligand>
        <name>substrate</name>
    </ligand>
</feature>
<dbReference type="Gene3D" id="3.90.170.10">
    <property type="entry name" value="Adenylosuccinate Synthetase, subunit A, domain 3"/>
    <property type="match status" value="1"/>
</dbReference>
<dbReference type="PROSITE" id="PS00513">
    <property type="entry name" value="ADENYLOSUCCIN_SYN_2"/>
    <property type="match status" value="1"/>
</dbReference>
<reference evidence="11 12" key="1">
    <citation type="submission" date="2018-12" db="EMBL/GenBank/DDBJ databases">
        <authorList>
            <person name="Toschakov S.V."/>
        </authorList>
    </citation>
    <scope>NUCLEOTIDE SEQUENCE [LARGE SCALE GENOMIC DNA]</scope>
    <source>
        <strain evidence="11 12">GM2012</strain>
    </source>
</reference>
<keyword evidence="12" id="KW-1185">Reference proteome</keyword>
<feature type="binding site" evidence="8">
    <location>
        <begin position="417"/>
        <end position="419"/>
    </location>
    <ligand>
        <name>GTP</name>
        <dbReference type="ChEBI" id="CHEBI:37565"/>
    </ligand>
</feature>
<evidence type="ECO:0000256" key="4">
    <source>
        <dbReference type="ARBA" id="ARBA00022741"/>
    </source>
</evidence>
<comment type="similarity">
    <text evidence="8 10">Belongs to the adenylosuccinate synthetase family.</text>
</comment>
<dbReference type="GO" id="GO:0005525">
    <property type="term" value="F:GTP binding"/>
    <property type="evidence" value="ECO:0007669"/>
    <property type="project" value="UniProtKB-UniRule"/>
</dbReference>
<comment type="subunit">
    <text evidence="1 8">Homodimer.</text>
</comment>
<evidence type="ECO:0000256" key="10">
    <source>
        <dbReference type="RuleBase" id="RU000520"/>
    </source>
</evidence>
<comment type="catalytic activity">
    <reaction evidence="8 10">
        <text>IMP + L-aspartate + GTP = N(6)-(1,2-dicarboxyethyl)-AMP + GDP + phosphate + 2 H(+)</text>
        <dbReference type="Rhea" id="RHEA:15753"/>
        <dbReference type="ChEBI" id="CHEBI:15378"/>
        <dbReference type="ChEBI" id="CHEBI:29991"/>
        <dbReference type="ChEBI" id="CHEBI:37565"/>
        <dbReference type="ChEBI" id="CHEBI:43474"/>
        <dbReference type="ChEBI" id="CHEBI:57567"/>
        <dbReference type="ChEBI" id="CHEBI:58053"/>
        <dbReference type="ChEBI" id="CHEBI:58189"/>
        <dbReference type="EC" id="6.3.4.4"/>
    </reaction>
</comment>
<protein>
    <recommendedName>
        <fullName evidence="8 10">Adenylosuccinate synthetase</fullName>
        <shortName evidence="8">AMPSase</shortName>
        <shortName evidence="8">AdSS</shortName>
        <ecNumber evidence="8 10">6.3.4.4</ecNumber>
    </recommendedName>
    <alternativeName>
        <fullName evidence="8">IMP--aspartate ligase</fullName>
    </alternativeName>
</protein>
<keyword evidence="3 8" id="KW-0479">Metal-binding</keyword>
<dbReference type="Pfam" id="PF00709">
    <property type="entry name" value="Adenylsucc_synt"/>
    <property type="match status" value="1"/>
</dbReference>
<feature type="active site" description="Proton donor" evidence="8">
    <location>
        <position position="41"/>
    </location>
</feature>
<feature type="binding site" evidence="8">
    <location>
        <begin position="334"/>
        <end position="336"/>
    </location>
    <ligand>
        <name>GTP</name>
        <dbReference type="ChEBI" id="CHEBI:37565"/>
    </ligand>
</feature>
<dbReference type="InterPro" id="IPR027417">
    <property type="entry name" value="P-loop_NTPase"/>
</dbReference>
<dbReference type="InterPro" id="IPR033128">
    <property type="entry name" value="Adenylosuccin_syn_Lys_AS"/>
</dbReference>
<feature type="binding site" description="in other chain" evidence="8">
    <location>
        <begin position="13"/>
        <end position="16"/>
    </location>
    <ligand>
        <name>IMP</name>
        <dbReference type="ChEBI" id="CHEBI:58053"/>
        <note>ligand shared between dimeric partners</note>
    </ligand>
</feature>
<keyword evidence="4 8" id="KW-0547">Nucleotide-binding</keyword>
<dbReference type="NCBIfam" id="TIGR00184">
    <property type="entry name" value="purA"/>
    <property type="match status" value="1"/>
</dbReference>
<dbReference type="PANTHER" id="PTHR11846">
    <property type="entry name" value="ADENYLOSUCCINATE SYNTHETASE"/>
    <property type="match status" value="1"/>
</dbReference>
<evidence type="ECO:0000256" key="2">
    <source>
        <dbReference type="ARBA" id="ARBA00022598"/>
    </source>
</evidence>
<dbReference type="UniPathway" id="UPA00075">
    <property type="reaction ID" value="UER00335"/>
</dbReference>
<evidence type="ECO:0000256" key="5">
    <source>
        <dbReference type="ARBA" id="ARBA00022755"/>
    </source>
</evidence>
<evidence type="ECO:0000313" key="12">
    <source>
        <dbReference type="Proteomes" id="UP000280296"/>
    </source>
</evidence>
<accession>A0A432MGX5</accession>
<feature type="binding site" description="in other chain" evidence="8">
    <location>
        <position position="130"/>
    </location>
    <ligand>
        <name>IMP</name>
        <dbReference type="ChEBI" id="CHEBI:58053"/>
        <note>ligand shared between dimeric partners</note>
    </ligand>
</feature>
<feature type="binding site" description="in other chain" evidence="8">
    <location>
        <begin position="38"/>
        <end position="41"/>
    </location>
    <ligand>
        <name>IMP</name>
        <dbReference type="ChEBI" id="CHEBI:58053"/>
        <note>ligand shared between dimeric partners</note>
    </ligand>
</feature>